<keyword evidence="9 13" id="KW-0378">Hydrolase</keyword>
<dbReference type="Pfam" id="PF01223">
    <property type="entry name" value="Endonuclease_NS"/>
    <property type="match status" value="1"/>
</dbReference>
<dbReference type="KEGG" id="dme:Dmel_CG33346"/>
<dbReference type="STRING" id="7227.FBpp0291689"/>
<dbReference type="Gene3D" id="3.40.570.10">
    <property type="entry name" value="Extracellular Endonuclease, subunit A"/>
    <property type="match status" value="1"/>
</dbReference>
<evidence type="ECO:0000259" key="11">
    <source>
        <dbReference type="SMART" id="SM00477"/>
    </source>
</evidence>
<feature type="binding site" evidence="8">
    <location>
        <position position="234"/>
    </location>
    <ligand>
        <name>Mg(2+)</name>
        <dbReference type="ChEBI" id="CHEBI:18420"/>
        <note>catalytic</note>
    </ligand>
</feature>
<dbReference type="OrthoDB" id="8194122at2759"/>
<evidence type="ECO:0000256" key="4">
    <source>
        <dbReference type="ARBA" id="ARBA00022723"/>
    </source>
</evidence>
<feature type="domain" description="ENPP1-3/EXOG-like endonuclease/phosphodiesterase" evidence="11">
    <location>
        <begin position="123"/>
        <end position="352"/>
    </location>
</feature>
<keyword evidence="3 9" id="KW-0540">Nuclease</keyword>
<dbReference type="OMA" id="FGFEQYM"/>
<reference evidence="13 15" key="9">
    <citation type="journal article" date="2015" name="G3 (Bethesda)">
        <title>Gene Model Annotations for Drosophila melanogaster: Impact of High-Throughput Data.</title>
        <authorList>
            <consortium name="FlyBase Consortium"/>
            <person name="Matthews B.B."/>
            <person name="Dos Santos G."/>
            <person name="Crosby M.A."/>
            <person name="Emmert D.B."/>
            <person name="St Pierre S.E."/>
            <person name="Gramates L.S."/>
            <person name="Zhou P."/>
            <person name="Schroeder A.J."/>
            <person name="Falls K."/>
            <person name="Strelets V."/>
            <person name="Russo S.M."/>
            <person name="Gelbart W.M."/>
            <person name="null"/>
        </authorList>
    </citation>
    <scope>NUCLEOTIDE SEQUENCE [LARGE SCALE GENOMIC DNA]</scope>
    <source>
        <strain evidence="15">Berkeley</strain>
    </source>
</reference>
<evidence type="ECO:0000256" key="7">
    <source>
        <dbReference type="PIRSR" id="PIRSR640255-1"/>
    </source>
</evidence>
<reference evidence="13 15" key="7">
    <citation type="journal article" date="2007" name="Science">
        <title>The Release 5.1 annotation of Drosophila melanogaster heterochromatin.</title>
        <authorList>
            <person name="Smith C.D."/>
            <person name="Shu S."/>
            <person name="Mungall C.J."/>
            <person name="Karpen G.H."/>
        </authorList>
    </citation>
    <scope>NUCLEOTIDE SEQUENCE [LARGE SCALE GENOMIC DNA]</scope>
    <source>
        <strain evidence="15">Berkeley</strain>
    </source>
</reference>
<gene>
    <name evidence="13" type="primary">Dmel\CG33346</name>
    <name evidence="13 14" type="ORF">CG33346</name>
    <name evidence="13" type="ORF">Dmel_CG33346</name>
</gene>
<reference evidence="13 15" key="5">
    <citation type="journal article" date="2002" name="Genome Biol.">
        <title>Heterochromatic sequences in a Drosophila whole-genome shotgun assembly.</title>
        <authorList>
            <person name="Hoskins R.A."/>
            <person name="Smith C.D."/>
            <person name="Carlson J.W."/>
            <person name="Carvalho A.B."/>
            <person name="Halpern A."/>
            <person name="Kaminker J.S."/>
            <person name="Kennedy C."/>
            <person name="Mungall C.J."/>
            <person name="Sullivan B.A."/>
            <person name="Sutton G.G."/>
            <person name="Yasuhara J.C."/>
            <person name="Wakimoto B.T."/>
            <person name="Myers E.W."/>
            <person name="Celniker S.E."/>
            <person name="Rubin G.M."/>
            <person name="Karpen G.H."/>
        </authorList>
    </citation>
    <scope>NUCLEOTIDE SEQUENCE [LARGE SCALE GENOMIC DNA]</scope>
    <source>
        <strain evidence="15">Berkeley</strain>
    </source>
</reference>
<keyword evidence="5 9" id="KW-0255">Endonuclease</keyword>
<dbReference type="InterPro" id="IPR044925">
    <property type="entry name" value="His-Me_finger_sf"/>
</dbReference>
<dbReference type="Proteomes" id="UP000000803">
    <property type="component" value="Chromosome 3R"/>
</dbReference>
<comment type="similarity">
    <text evidence="2 9">Belongs to the DNA/RNA non-specific endonuclease family.</text>
</comment>
<dbReference type="GO" id="GO:0005634">
    <property type="term" value="C:nucleus"/>
    <property type="evidence" value="ECO:0000318"/>
    <property type="project" value="GO_Central"/>
</dbReference>
<dbReference type="InterPro" id="IPR001604">
    <property type="entry name" value="Endo_G_ENPP1-like_dom"/>
</dbReference>
<keyword evidence="10" id="KW-0732">Signal</keyword>
<evidence type="ECO:0000313" key="14">
    <source>
        <dbReference type="FlyBase" id="FBgn0053346"/>
    </source>
</evidence>
<feature type="active site" description="Proton acceptor" evidence="7">
    <location>
        <position position="204"/>
    </location>
</feature>
<reference evidence="13 15" key="3">
    <citation type="journal article" date="2002" name="Genome Biol.">
        <title>Annotation of the Drosophila melanogaster euchromatic genome: a systematic review.</title>
        <authorList>
            <person name="Misra S."/>
            <person name="Crosby M.A."/>
            <person name="Mungall C.J."/>
            <person name="Matthews B.B."/>
            <person name="Campbell K.S."/>
            <person name="Hradecky P."/>
            <person name="Huang Y."/>
            <person name="Kaminker J.S."/>
            <person name="Millburn G.H."/>
            <person name="Prochnik S.E."/>
            <person name="Smith C.D."/>
            <person name="Tupy J.L."/>
            <person name="Whitfied E.J."/>
            <person name="Bayraktaroglu L."/>
            <person name="Berman B.P."/>
            <person name="Bettencourt B.R."/>
            <person name="Celniker S.E."/>
            <person name="de Grey A.D."/>
            <person name="Drysdale R.A."/>
            <person name="Harris N.L."/>
            <person name="Richter J."/>
            <person name="Russo S."/>
            <person name="Schroeder A.J."/>
            <person name="Shu S.Q."/>
            <person name="Stapleton M."/>
            <person name="Yamada C."/>
            <person name="Ashburner M."/>
            <person name="Gelbart W.M."/>
            <person name="Rubin G.M."/>
            <person name="Lewis S.E."/>
        </authorList>
    </citation>
    <scope>GENOME REANNOTATION</scope>
    <source>
        <strain evidence="15">Berkeley</strain>
    </source>
</reference>
<dbReference type="BioGRID-ORCS" id="2768690">
    <property type="hits" value="0 hits in 1 CRISPR screen"/>
</dbReference>
<dbReference type="GO" id="GO:0000014">
    <property type="term" value="F:single-stranded DNA endodeoxyribonuclease activity"/>
    <property type="evidence" value="ECO:0000318"/>
    <property type="project" value="GO_Central"/>
</dbReference>
<dbReference type="PROSITE" id="PS01070">
    <property type="entry name" value="NUCLEASE_NON_SPEC"/>
    <property type="match status" value="1"/>
</dbReference>
<dbReference type="AGR" id="FB:FBgn0053346"/>
<dbReference type="PANTHER" id="PTHR13966:SF17">
    <property type="entry name" value="ENDONUCLEASE-RELATED"/>
    <property type="match status" value="1"/>
</dbReference>
<dbReference type="UCSC" id="CG33346-RA">
    <property type="organism name" value="d. melanogaster"/>
</dbReference>
<dbReference type="GO" id="GO:0006309">
    <property type="term" value="P:apoptotic DNA fragmentation"/>
    <property type="evidence" value="ECO:0000318"/>
    <property type="project" value="GO_Central"/>
</dbReference>
<dbReference type="FunFam" id="3.40.570.10:FF:000029">
    <property type="entry name" value="GM12731"/>
    <property type="match status" value="1"/>
</dbReference>
<dbReference type="InParanoid" id="Q7KRX0"/>
<dbReference type="EC" id="3.1.30.-" evidence="9"/>
<dbReference type="GO" id="GO:0003676">
    <property type="term" value="F:nucleic acid binding"/>
    <property type="evidence" value="ECO:0007669"/>
    <property type="project" value="InterPro"/>
</dbReference>
<reference evidence="13 15" key="4">
    <citation type="journal article" date="2002" name="Genome Biol.">
        <title>The transposable elements of the Drosophila melanogaster euchromatin: a genomics perspective.</title>
        <authorList>
            <person name="Kaminker J.S."/>
            <person name="Bergman C.M."/>
            <person name="Kronmiller B."/>
            <person name="Carlson J."/>
            <person name="Svirskas R."/>
            <person name="Patel S."/>
            <person name="Frise E."/>
            <person name="Wheeler D.A."/>
            <person name="Lewis S.E."/>
            <person name="Rubin G.M."/>
            <person name="Ashburner M."/>
            <person name="Celniker S.E."/>
        </authorList>
    </citation>
    <scope>NUCLEOTIDE SEQUENCE [LARGE SCALE GENOMIC DNA]</scope>
    <source>
        <strain evidence="15">Berkeley</strain>
    </source>
</reference>
<dbReference type="eggNOG" id="ENOG502TBMA">
    <property type="taxonomic scope" value="Eukaryota"/>
</dbReference>
<dbReference type="FlyBase" id="FBgn0053346">
    <property type="gene designation" value="CG33346"/>
</dbReference>
<dbReference type="PANTHER" id="PTHR13966">
    <property type="entry name" value="ENDONUCLEASE RELATED"/>
    <property type="match status" value="1"/>
</dbReference>
<dbReference type="GO" id="GO:0005743">
    <property type="term" value="C:mitochondrial inner membrane"/>
    <property type="evidence" value="ECO:0000318"/>
    <property type="project" value="GO_Central"/>
</dbReference>
<keyword evidence="15" id="KW-1185">Reference proteome</keyword>
<dbReference type="InterPro" id="IPR018524">
    <property type="entry name" value="DNA/RNA_endonuclease_AS"/>
</dbReference>
<feature type="chain" id="PRO_5004288108" description="Endonuclease" evidence="10">
    <location>
        <begin position="25"/>
        <end position="364"/>
    </location>
</feature>
<dbReference type="InterPro" id="IPR044929">
    <property type="entry name" value="DNA/RNA_non-sp_Endonuclease_sf"/>
</dbReference>
<feature type="domain" description="DNA/RNA non-specific endonuclease/pyrophosphatase/phosphodiesterase" evidence="12">
    <location>
        <begin position="122"/>
        <end position="345"/>
    </location>
</feature>
<dbReference type="Bgee" id="FBgn0053346">
    <property type="expression patterns" value="Expressed in enterocyte of anterior adult midgut epithelium in digestive tract and 28 other cell types or tissues"/>
</dbReference>
<evidence type="ECO:0000256" key="1">
    <source>
        <dbReference type="ARBA" id="ARBA00001946"/>
    </source>
</evidence>
<evidence type="ECO:0000256" key="10">
    <source>
        <dbReference type="SAM" id="SignalP"/>
    </source>
</evidence>
<dbReference type="GO" id="GO:0004521">
    <property type="term" value="F:RNA endonuclease activity"/>
    <property type="evidence" value="ECO:0000318"/>
    <property type="project" value="GO_Central"/>
</dbReference>
<feature type="signal peptide" evidence="10">
    <location>
        <begin position="1"/>
        <end position="24"/>
    </location>
</feature>
<dbReference type="SUPFAM" id="SSF54060">
    <property type="entry name" value="His-Me finger endonucleases"/>
    <property type="match status" value="1"/>
</dbReference>
<dbReference type="EMBL" id="AE014297">
    <property type="protein sequence ID" value="AAS65221.2"/>
    <property type="molecule type" value="Genomic_DNA"/>
</dbReference>
<name>Q7KRX0_DROME</name>
<dbReference type="InterPro" id="IPR040255">
    <property type="entry name" value="Non-specific_endonuclease"/>
</dbReference>
<dbReference type="RefSeq" id="NP_996301.2">
    <property type="nucleotide sequence ID" value="NM_206578.2"/>
</dbReference>
<evidence type="ECO:0000256" key="9">
    <source>
        <dbReference type="RuleBase" id="RU366055"/>
    </source>
</evidence>
<dbReference type="HOGENOM" id="CLU_048495_0_0_1"/>
<dbReference type="VEuPathDB" id="VectorBase:FBgn0053346"/>
<accession>Q7KRX0</accession>
<reference evidence="13 15" key="11">
    <citation type="journal article" date="2015" name="Genome Res.">
        <title>The Release 6 reference sequence of the Drosophila melanogaster genome.</title>
        <authorList>
            <person name="Hoskins R.A."/>
            <person name="Carlson J.W."/>
            <person name="Wan K.H."/>
            <person name="Park S."/>
            <person name="Mendez I."/>
            <person name="Galle S.E."/>
            <person name="Booth B.W."/>
            <person name="Pfeiffer B.D."/>
            <person name="George R.A."/>
            <person name="Svirskas R."/>
            <person name="Krzywinski M."/>
            <person name="Schein J."/>
            <person name="Accardo M.C."/>
            <person name="Damia E."/>
            <person name="Messina G."/>
            <person name="Mendez-Lago M."/>
            <person name="de Pablos B."/>
            <person name="Demakova O.V."/>
            <person name="Andreyeva E.N."/>
            <person name="Boldyreva L.V."/>
            <person name="Marra M."/>
            <person name="Carvalho A.B."/>
            <person name="Dimitri P."/>
            <person name="Villasante A."/>
            <person name="Zhimulev I.F."/>
            <person name="Rubin G.M."/>
            <person name="Karpen G.H."/>
            <person name="Celniker S.E."/>
        </authorList>
    </citation>
    <scope>NUCLEOTIDE SEQUENCE [LARGE SCALE GENOMIC DNA]</scope>
    <source>
        <strain evidence="15">Berkeley</strain>
    </source>
</reference>
<reference evidence="13 15" key="6">
    <citation type="journal article" date="2005" name="PLoS Comput. Biol.">
        <title>Combined evidence annotation of transposable elements in genome sequences.</title>
        <authorList>
            <person name="Quesneville H."/>
            <person name="Bergman C.M."/>
            <person name="Andrieu O."/>
            <person name="Autard D."/>
            <person name="Nouaud D."/>
            <person name="Ashburner M."/>
            <person name="Anxolabehere D."/>
        </authorList>
    </citation>
    <scope>NUCLEOTIDE SEQUENCE [LARGE SCALE GENOMIC DNA]</scope>
    <source>
        <strain evidence="15">Berkeley</strain>
    </source>
</reference>
<organism evidence="13 15">
    <name type="scientific">Drosophila melanogaster</name>
    <name type="common">Fruit fly</name>
    <dbReference type="NCBI Taxonomy" id="7227"/>
    <lineage>
        <taxon>Eukaryota</taxon>
        <taxon>Metazoa</taxon>
        <taxon>Ecdysozoa</taxon>
        <taxon>Arthropoda</taxon>
        <taxon>Hexapoda</taxon>
        <taxon>Insecta</taxon>
        <taxon>Pterygota</taxon>
        <taxon>Neoptera</taxon>
        <taxon>Endopterygota</taxon>
        <taxon>Diptera</taxon>
        <taxon>Brachycera</taxon>
        <taxon>Muscomorpha</taxon>
        <taxon>Ephydroidea</taxon>
        <taxon>Drosophilidae</taxon>
        <taxon>Drosophila</taxon>
        <taxon>Sophophora</taxon>
    </lineage>
</organism>
<evidence type="ECO:0000256" key="3">
    <source>
        <dbReference type="ARBA" id="ARBA00022722"/>
    </source>
</evidence>
<evidence type="ECO:0000256" key="5">
    <source>
        <dbReference type="ARBA" id="ARBA00022759"/>
    </source>
</evidence>
<keyword evidence="6" id="KW-0460">Magnesium</keyword>
<reference evidence="13 15" key="10">
    <citation type="journal article" date="2015" name="G3 (Bethesda)">
        <title>Gene Model Annotations for Drosophila melanogaster: The Rule-Benders.</title>
        <authorList>
            <consortium name="FlyBase Consortium"/>
            <person name="Crosby M.A."/>
            <person name="Gramates L.S."/>
            <person name="Dos Santos G."/>
            <person name="Matthews B.B."/>
            <person name="St Pierre S.E."/>
            <person name="Zhou P."/>
            <person name="Schroeder A.J."/>
            <person name="Falls K."/>
            <person name="Emmert D.B."/>
            <person name="Russo S.M."/>
            <person name="Gelbart W.M."/>
            <person name="null"/>
        </authorList>
    </citation>
    <scope>NUCLEOTIDE SEQUENCE [LARGE SCALE GENOMIC DNA]</scope>
    <source>
        <strain evidence="15">Berkeley</strain>
    </source>
</reference>
<protein>
    <recommendedName>
        <fullName evidence="9">Endonuclease</fullName>
        <ecNumber evidence="9">3.1.30.-</ecNumber>
    </recommendedName>
</protein>
<dbReference type="SMART" id="SM00477">
    <property type="entry name" value="NUC"/>
    <property type="match status" value="1"/>
</dbReference>
<dbReference type="PhylomeDB" id="Q7KRX0"/>
<evidence type="ECO:0000313" key="13">
    <source>
        <dbReference type="EMBL" id="AAS65221.2"/>
    </source>
</evidence>
<sequence length="364" mass="41411">MKMHELRYLIITLSLFLTVGNVKSFCQITQAETWTDRLFVHIVNNRYELLLTDQLQPNQQISLLCDGNAQVFTSTCRNNGQFSPPLPRTNCSKAIPPSVVPTSSNICPHTMYLVGFKYGNTFMELYRSCYDARTMKAYFSINTVYPTNLKSDRPPTVFDKDGIITPADEATFQMNSIYNRFEYLFGSGQTYVPSSRSLSFDRGHLTPVADYSFPKILRQTNKYLNVVPQYYNINRSNWKIVENWVRGQKDVLNVCTGALGVLDLLNRSQKSVSIYLAPNKNPVPRWTYKIIRSLTTGIKYVILTSNNGWETQQPNPASVCKVTACPRTLNPTGTGYTFCCDPIDFIRRNVPNLAGVCWDNTENV</sequence>
<evidence type="ECO:0000256" key="6">
    <source>
        <dbReference type="ARBA" id="ARBA00022842"/>
    </source>
</evidence>
<dbReference type="GO" id="GO:0046872">
    <property type="term" value="F:metal ion binding"/>
    <property type="evidence" value="ECO:0007669"/>
    <property type="project" value="UniProtKB-KW"/>
</dbReference>
<evidence type="ECO:0000313" key="15">
    <source>
        <dbReference type="Proteomes" id="UP000000803"/>
    </source>
</evidence>
<dbReference type="PaxDb" id="7227-FBpp0291689"/>
<reference evidence="13 15" key="2">
    <citation type="journal article" date="2002" name="Genome Biol.">
        <title>Finishing a whole-genome shotgun: release 3 of the Drosophila melanogaster euchromatic genome sequence.</title>
        <authorList>
            <person name="Celniker S.E."/>
            <person name="Wheeler D.A."/>
            <person name="Kronmiller B."/>
            <person name="Carlson J.W."/>
            <person name="Halpern A."/>
            <person name="Patel S."/>
            <person name="Adams M."/>
            <person name="Champe M."/>
            <person name="Dugan S.P."/>
            <person name="Frise E."/>
            <person name="Hodgson A."/>
            <person name="George R.A."/>
            <person name="Hoskins R.A."/>
            <person name="Laverty T."/>
            <person name="Muzny D.M."/>
            <person name="Nelson C.R."/>
            <person name="Pacleb J.M."/>
            <person name="Park S."/>
            <person name="Pfeiffer B.D."/>
            <person name="Richards S."/>
            <person name="Sodergren E.J."/>
            <person name="Svirskas R."/>
            <person name="Tabor P.E."/>
            <person name="Wan K."/>
            <person name="Stapleton M."/>
            <person name="Sutton G.G."/>
            <person name="Venter C."/>
            <person name="Weinstock G."/>
            <person name="Scherer S.E."/>
            <person name="Myers E.W."/>
            <person name="Gibbs R.A."/>
            <person name="Rubin G.M."/>
        </authorList>
    </citation>
    <scope>NUCLEOTIDE SEQUENCE [LARGE SCALE GENOMIC DNA]</scope>
    <source>
        <strain evidence="15">Berkeley</strain>
    </source>
</reference>
<keyword evidence="4 8" id="KW-0479">Metal-binding</keyword>
<comment type="cofactor">
    <cofactor evidence="1 9">
        <name>Mg(2+)</name>
        <dbReference type="ChEBI" id="CHEBI:18420"/>
    </cofactor>
</comment>
<proteinExistence type="inferred from homology"/>
<dbReference type="SMART" id="SM00892">
    <property type="entry name" value="Endonuclease_NS"/>
    <property type="match status" value="1"/>
</dbReference>
<evidence type="ECO:0000259" key="12">
    <source>
        <dbReference type="SMART" id="SM00892"/>
    </source>
</evidence>
<dbReference type="InterPro" id="IPR020821">
    <property type="entry name" value="ENPP1-3/EXOG-like_nuc-like"/>
</dbReference>
<dbReference type="AlphaFoldDB" id="Q7KRX0"/>
<reference evidence="13 15" key="8">
    <citation type="journal article" date="2007" name="Science">
        <title>Sequence finishing and mapping of Drosophila melanogaster heterochromatin.</title>
        <authorList>
            <person name="Hoskins R.A."/>
            <person name="Carlson J.W."/>
            <person name="Kennedy C."/>
            <person name="Acevedo D."/>
            <person name="Evans-Holm M."/>
            <person name="Frise E."/>
            <person name="Wan K.H."/>
            <person name="Park S."/>
            <person name="Mendez-Lago M."/>
            <person name="Rossi F."/>
            <person name="Villasante A."/>
            <person name="Dimitri P."/>
            <person name="Karpen G.H."/>
            <person name="Celniker S.E."/>
        </authorList>
    </citation>
    <scope>NUCLEOTIDE SEQUENCE [LARGE SCALE GENOMIC DNA]</scope>
    <source>
        <strain evidence="15">Berkeley</strain>
    </source>
</reference>
<evidence type="ECO:0000256" key="8">
    <source>
        <dbReference type="PIRSR" id="PIRSR640255-2"/>
    </source>
</evidence>
<dbReference type="GlyGen" id="Q7KRX0">
    <property type="glycosylation" value="1 site"/>
</dbReference>
<dbReference type="GeneID" id="2768690"/>
<evidence type="ECO:0000256" key="2">
    <source>
        <dbReference type="ARBA" id="ARBA00010052"/>
    </source>
</evidence>
<reference evidence="13 15" key="1">
    <citation type="journal article" date="2000" name="Science">
        <title>The genome sequence of Drosophila melanogaster.</title>
        <authorList>
            <person name="Adams M.D."/>
            <person name="Celniker S.E."/>
            <person name="Holt R.A."/>
            <person name="Evans C.A."/>
            <person name="Gocayne J.D."/>
            <person name="Amanatides P.G."/>
            <person name="Scherer S.E."/>
            <person name="Li P.W."/>
            <person name="Hoskins R.A."/>
            <person name="Galle R.F."/>
            <person name="George R.A."/>
            <person name="Lewis S.E."/>
            <person name="Richards S."/>
            <person name="Ashburner M."/>
            <person name="Henderson S.N."/>
            <person name="Sutton G.G."/>
            <person name="Wortman J.R."/>
            <person name="Yandell M.D."/>
            <person name="Zhang Q."/>
            <person name="Chen L.X."/>
            <person name="Brandon R.C."/>
            <person name="Rogers Y.H."/>
            <person name="Blazej R.G."/>
            <person name="Champe M."/>
            <person name="Pfeiffer B.D."/>
            <person name="Wan K.H."/>
            <person name="Doyle C."/>
            <person name="Baxter E.G."/>
            <person name="Helt G."/>
            <person name="Nelson C.R."/>
            <person name="Gabor G.L."/>
            <person name="Abril J.F."/>
            <person name="Agbayani A."/>
            <person name="An H.J."/>
            <person name="Andrews-Pfannkoch C."/>
            <person name="Baldwin D."/>
            <person name="Ballew R.M."/>
            <person name="Basu A."/>
            <person name="Baxendale J."/>
            <person name="Bayraktaroglu L."/>
            <person name="Beasley E.M."/>
            <person name="Beeson K.Y."/>
            <person name="Benos P.V."/>
            <person name="Berman B.P."/>
            <person name="Bhandari D."/>
            <person name="Bolshakov S."/>
            <person name="Borkova D."/>
            <person name="Botchan M.R."/>
            <person name="Bouck J."/>
            <person name="Brokstein P."/>
            <person name="Brottier P."/>
            <person name="Burtis K.C."/>
            <person name="Busam D.A."/>
            <person name="Butler H."/>
            <person name="Cadieu E."/>
            <person name="Center A."/>
            <person name="Chandra I."/>
            <person name="Cherry J.M."/>
            <person name="Cawley S."/>
            <person name="Dahlke C."/>
            <person name="Davenport L.B."/>
            <person name="Davies P."/>
            <person name="de Pablos B."/>
            <person name="Delcher A."/>
            <person name="Deng Z."/>
            <person name="Mays A.D."/>
            <person name="Dew I."/>
            <person name="Dietz S.M."/>
            <person name="Dodson K."/>
            <person name="Doup L.E."/>
            <person name="Downes M."/>
            <person name="Dugan-Rocha S."/>
            <person name="Dunkov B.C."/>
            <person name="Dunn P."/>
            <person name="Durbin K.J."/>
            <person name="Evangelista C.C."/>
            <person name="Ferraz C."/>
            <person name="Ferriera S."/>
            <person name="Fleischmann W."/>
            <person name="Fosler C."/>
            <person name="Gabrielian A.E."/>
            <person name="Garg N.S."/>
            <person name="Gelbart W.M."/>
            <person name="Glasser K."/>
            <person name="Glodek A."/>
            <person name="Gong F."/>
            <person name="Gorrell J.H."/>
            <person name="Gu Z."/>
            <person name="Guan P."/>
            <person name="Harris M."/>
            <person name="Harris N.L."/>
            <person name="Harvey D."/>
            <person name="Heiman T.J."/>
            <person name="Hernandez J.R."/>
            <person name="Houck J."/>
            <person name="Hostin D."/>
            <person name="Houston K.A."/>
            <person name="Howland T.J."/>
            <person name="Wei M.H."/>
            <person name="Ibegwam C."/>
            <person name="Jalali M."/>
            <person name="Kalush F."/>
            <person name="Karpen G.H."/>
            <person name="Ke Z."/>
            <person name="Kennison J.A."/>
            <person name="Ketchum K.A."/>
            <person name="Kimmel B.E."/>
            <person name="Kodira C.D."/>
            <person name="Kraft C."/>
            <person name="Kravitz S."/>
            <person name="Kulp D."/>
            <person name="Lai Z."/>
            <person name="Lasko P."/>
            <person name="Lei Y."/>
            <person name="Levitsky A.A."/>
            <person name="Li J."/>
            <person name="Li Z."/>
            <person name="Liang Y."/>
            <person name="Lin X."/>
            <person name="Liu X."/>
            <person name="Mattei B."/>
            <person name="McIntosh T.C."/>
            <person name="McLeod M.P."/>
            <person name="McPherson D."/>
            <person name="Merkulov G."/>
            <person name="Milshina N.V."/>
            <person name="Mobarry C."/>
            <person name="Morris J."/>
            <person name="Moshrefi A."/>
            <person name="Mount S.M."/>
            <person name="Moy M."/>
            <person name="Murphy B."/>
            <person name="Murphy L."/>
            <person name="Muzny D.M."/>
            <person name="Nelson D.L."/>
            <person name="Nelson D.R."/>
            <person name="Nelson K.A."/>
            <person name="Nixon K."/>
            <person name="Nusskern D.R."/>
            <person name="Pacleb J.M."/>
            <person name="Palazzolo M."/>
            <person name="Pittman G.S."/>
            <person name="Pan S."/>
            <person name="Pollard J."/>
            <person name="Puri V."/>
            <person name="Reese M.G."/>
            <person name="Reinert K."/>
            <person name="Remington K."/>
            <person name="Saunders R.D."/>
            <person name="Scheeler F."/>
            <person name="Shen H."/>
            <person name="Shue B.C."/>
            <person name="Siden-Kiamos I."/>
            <person name="Simpson M."/>
            <person name="Skupski M.P."/>
            <person name="Smith T."/>
            <person name="Spier E."/>
            <person name="Spradling A.C."/>
            <person name="Stapleton M."/>
            <person name="Strong R."/>
            <person name="Sun E."/>
            <person name="Svirskas R."/>
            <person name="Tector C."/>
            <person name="Turner R."/>
            <person name="Venter E."/>
            <person name="Wang A.H."/>
            <person name="Wang X."/>
            <person name="Wang Z.Y."/>
            <person name="Wassarman D.A."/>
            <person name="Weinstock G.M."/>
            <person name="Weissenbach J."/>
            <person name="Williams S.M."/>
            <person name="WoodageT"/>
            <person name="Worley K.C."/>
            <person name="Wu D."/>
            <person name="Yang S."/>
            <person name="Yao Q.A."/>
            <person name="Ye J."/>
            <person name="Yeh R.F."/>
            <person name="Zaveri J.S."/>
            <person name="Zhan M."/>
            <person name="Zhang G."/>
            <person name="Zhao Q."/>
            <person name="Zheng L."/>
            <person name="Zheng X.H."/>
            <person name="Zhong F.N."/>
            <person name="Zhong W."/>
            <person name="Zhou X."/>
            <person name="Zhu S."/>
            <person name="Zhu X."/>
            <person name="Smith H.O."/>
            <person name="Gibbs R.A."/>
            <person name="Myers E.W."/>
            <person name="Rubin G.M."/>
            <person name="Venter J.C."/>
        </authorList>
    </citation>
    <scope>NUCLEOTIDE SEQUENCE [LARGE SCALE GENOMIC DNA]</scope>
    <source>
        <strain evidence="15">Berkeley</strain>
    </source>
</reference>
<dbReference type="FunCoup" id="Q7KRX0">
    <property type="interactions" value="2"/>
</dbReference>